<evidence type="ECO:0000256" key="4">
    <source>
        <dbReference type="ARBA" id="ARBA00023125"/>
    </source>
</evidence>
<dbReference type="Gene3D" id="1.10.10.10">
    <property type="entry name" value="Winged helix-like DNA-binding domain superfamily/Winged helix DNA-binding domain"/>
    <property type="match status" value="1"/>
</dbReference>
<keyword evidence="5" id="KW-0804">Transcription</keyword>
<feature type="modified residue" description="4-aspartylphosphate" evidence="6">
    <location>
        <position position="61"/>
    </location>
</feature>
<dbReference type="SUPFAM" id="SSF52172">
    <property type="entry name" value="CheY-like"/>
    <property type="match status" value="1"/>
</dbReference>
<feature type="domain" description="OmpR/PhoB-type" evidence="9">
    <location>
        <begin position="140"/>
        <end position="237"/>
    </location>
</feature>
<keyword evidence="3" id="KW-0805">Transcription regulation</keyword>
<dbReference type="Pfam" id="PF00072">
    <property type="entry name" value="Response_reg"/>
    <property type="match status" value="1"/>
</dbReference>
<dbReference type="EMBL" id="CP108222">
    <property type="protein sequence ID" value="WTT14020.1"/>
    <property type="molecule type" value="Genomic_DNA"/>
</dbReference>
<dbReference type="InterPro" id="IPR036388">
    <property type="entry name" value="WH-like_DNA-bd_sf"/>
</dbReference>
<dbReference type="Pfam" id="PF00486">
    <property type="entry name" value="Trans_reg_C"/>
    <property type="match status" value="1"/>
</dbReference>
<dbReference type="Gene3D" id="6.10.250.690">
    <property type="match status" value="1"/>
</dbReference>
<evidence type="ECO:0000259" key="8">
    <source>
        <dbReference type="PROSITE" id="PS50110"/>
    </source>
</evidence>
<accession>A0AAU1ZRF0</accession>
<gene>
    <name evidence="10" type="ORF">OHA22_00030</name>
</gene>
<dbReference type="SUPFAM" id="SSF46894">
    <property type="entry name" value="C-terminal effector domain of the bipartite response regulators"/>
    <property type="match status" value="1"/>
</dbReference>
<dbReference type="FunFam" id="1.10.10.10:FF:000005">
    <property type="entry name" value="Two-component system response regulator"/>
    <property type="match status" value="1"/>
</dbReference>
<dbReference type="PROSITE" id="PS51755">
    <property type="entry name" value="OMPR_PHOB"/>
    <property type="match status" value="1"/>
</dbReference>
<keyword evidence="1 6" id="KW-0597">Phosphoprotein</keyword>
<dbReference type="PANTHER" id="PTHR48111:SF28">
    <property type="entry name" value="TRANSCRIPTIONAL REGULATORY PROTEIN TCRX-RELATED"/>
    <property type="match status" value="1"/>
</dbReference>
<evidence type="ECO:0000256" key="1">
    <source>
        <dbReference type="ARBA" id="ARBA00022553"/>
    </source>
</evidence>
<dbReference type="InterPro" id="IPR039420">
    <property type="entry name" value="WalR-like"/>
</dbReference>
<evidence type="ECO:0000256" key="3">
    <source>
        <dbReference type="ARBA" id="ARBA00023015"/>
    </source>
</evidence>
<feature type="DNA-binding region" description="OmpR/PhoB-type" evidence="7">
    <location>
        <begin position="140"/>
        <end position="237"/>
    </location>
</feature>
<dbReference type="PROSITE" id="PS50110">
    <property type="entry name" value="RESPONSE_REGULATORY"/>
    <property type="match status" value="1"/>
</dbReference>
<dbReference type="FunFam" id="3.40.50.2300:FF:000001">
    <property type="entry name" value="DNA-binding response regulator PhoB"/>
    <property type="match status" value="1"/>
</dbReference>
<proteinExistence type="predicted"/>
<dbReference type="GO" id="GO:0005829">
    <property type="term" value="C:cytosol"/>
    <property type="evidence" value="ECO:0007669"/>
    <property type="project" value="TreeGrafter"/>
</dbReference>
<dbReference type="AlphaFoldDB" id="A0AAU1ZRF0"/>
<dbReference type="GO" id="GO:0006355">
    <property type="term" value="P:regulation of DNA-templated transcription"/>
    <property type="evidence" value="ECO:0007669"/>
    <property type="project" value="InterPro"/>
</dbReference>
<dbReference type="PANTHER" id="PTHR48111">
    <property type="entry name" value="REGULATOR OF RPOS"/>
    <property type="match status" value="1"/>
</dbReference>
<dbReference type="SMART" id="SM00862">
    <property type="entry name" value="Trans_reg_C"/>
    <property type="match status" value="1"/>
</dbReference>
<dbReference type="InterPro" id="IPR011006">
    <property type="entry name" value="CheY-like_superfamily"/>
</dbReference>
<evidence type="ECO:0000256" key="6">
    <source>
        <dbReference type="PROSITE-ProRule" id="PRU00169"/>
    </source>
</evidence>
<name>A0AAU1ZRF0_9ACTN</name>
<evidence type="ECO:0000256" key="7">
    <source>
        <dbReference type="PROSITE-ProRule" id="PRU01091"/>
    </source>
</evidence>
<dbReference type="GO" id="GO:0000156">
    <property type="term" value="F:phosphorelay response regulator activity"/>
    <property type="evidence" value="ECO:0007669"/>
    <property type="project" value="TreeGrafter"/>
</dbReference>
<protein>
    <submittedName>
        <fullName evidence="10">Response regulator transcription factor</fullName>
    </submittedName>
</protein>
<dbReference type="GO" id="GO:0032993">
    <property type="term" value="C:protein-DNA complex"/>
    <property type="evidence" value="ECO:0007669"/>
    <property type="project" value="TreeGrafter"/>
</dbReference>
<dbReference type="Gene3D" id="3.40.50.2300">
    <property type="match status" value="1"/>
</dbReference>
<organism evidence="10">
    <name type="scientific">Streptomyces sp. NBC_00093</name>
    <dbReference type="NCBI Taxonomy" id="2975649"/>
    <lineage>
        <taxon>Bacteria</taxon>
        <taxon>Bacillati</taxon>
        <taxon>Actinomycetota</taxon>
        <taxon>Actinomycetes</taxon>
        <taxon>Kitasatosporales</taxon>
        <taxon>Streptomycetaceae</taxon>
        <taxon>Streptomyces</taxon>
    </lineage>
</organism>
<evidence type="ECO:0000256" key="5">
    <source>
        <dbReference type="ARBA" id="ARBA00023163"/>
    </source>
</evidence>
<feature type="domain" description="Response regulatory" evidence="8">
    <location>
        <begin position="12"/>
        <end position="126"/>
    </location>
</feature>
<dbReference type="InterPro" id="IPR016032">
    <property type="entry name" value="Sig_transdc_resp-reg_C-effctor"/>
</dbReference>
<dbReference type="SMART" id="SM00448">
    <property type="entry name" value="REC"/>
    <property type="match status" value="1"/>
</dbReference>
<keyword evidence="2" id="KW-0902">Two-component regulatory system</keyword>
<dbReference type="CDD" id="cd00383">
    <property type="entry name" value="trans_reg_C"/>
    <property type="match status" value="1"/>
</dbReference>
<dbReference type="GO" id="GO:0000976">
    <property type="term" value="F:transcription cis-regulatory region binding"/>
    <property type="evidence" value="ECO:0007669"/>
    <property type="project" value="TreeGrafter"/>
</dbReference>
<dbReference type="InterPro" id="IPR001789">
    <property type="entry name" value="Sig_transdc_resp-reg_receiver"/>
</dbReference>
<reference evidence="10" key="1">
    <citation type="submission" date="2022-10" db="EMBL/GenBank/DDBJ databases">
        <title>The complete genomes of actinobacterial strains from the NBC collection.</title>
        <authorList>
            <person name="Joergensen T.S."/>
            <person name="Alvarez Arevalo M."/>
            <person name="Sterndorff E.B."/>
            <person name="Faurdal D."/>
            <person name="Vuksanovic O."/>
            <person name="Mourched A.-S."/>
            <person name="Charusanti P."/>
            <person name="Shaw S."/>
            <person name="Blin K."/>
            <person name="Weber T."/>
        </authorList>
    </citation>
    <scope>NUCLEOTIDE SEQUENCE</scope>
    <source>
        <strain evidence="10">NBC_00093</strain>
    </source>
</reference>
<keyword evidence="4 7" id="KW-0238">DNA-binding</keyword>
<evidence type="ECO:0000313" key="10">
    <source>
        <dbReference type="EMBL" id="WTT14020.1"/>
    </source>
</evidence>
<sequence length="262" mass="29255">MTEQPADRARYRLLVVEDEPSIRTLSESTLRLTGYEVSAAENGQSALVEIQRREPHLVLLDVMLPDLDGFEVTQRLRAAGNDVPVLFLTARIDVDDRIKRLSSGGDDYVTKPFHIDEVLLRIEAILRRTVVQGSEPLIAETVLRYADLELDEGAHEVHRAGHYVPLPPTEFELLAYLLANPGRVLTRAQILDHVWSYDFAGDARIVETYVRYVRKKVDRLGPPLIHTVRGIGYCLRLPREPGGTAEQRVGCCPESPGPCGGA</sequence>
<evidence type="ECO:0000259" key="9">
    <source>
        <dbReference type="PROSITE" id="PS51755"/>
    </source>
</evidence>
<evidence type="ECO:0000256" key="2">
    <source>
        <dbReference type="ARBA" id="ARBA00023012"/>
    </source>
</evidence>
<dbReference type="InterPro" id="IPR001867">
    <property type="entry name" value="OmpR/PhoB-type_DNA-bd"/>
</dbReference>